<evidence type="ECO:0000313" key="1">
    <source>
        <dbReference type="EMBL" id="ANB16267.1"/>
    </source>
</evidence>
<protein>
    <submittedName>
        <fullName evidence="1">Uncharacterized protein</fullName>
    </submittedName>
</protein>
<keyword evidence="2" id="KW-1185">Reference proteome</keyword>
<reference evidence="1 2" key="1">
    <citation type="submission" date="2016-04" db="EMBL/GenBank/DDBJ databases">
        <title>Complete genome sequence of Dokdonella koreensis DS-123T.</title>
        <authorList>
            <person name="Kim J.F."/>
            <person name="Lee H."/>
            <person name="Kwak M.-J."/>
        </authorList>
    </citation>
    <scope>NUCLEOTIDE SEQUENCE [LARGE SCALE GENOMIC DNA]</scope>
    <source>
        <strain evidence="1 2">DS-123</strain>
    </source>
</reference>
<evidence type="ECO:0000313" key="2">
    <source>
        <dbReference type="Proteomes" id="UP000076830"/>
    </source>
</evidence>
<dbReference type="EMBL" id="CP015249">
    <property type="protein sequence ID" value="ANB16267.1"/>
    <property type="molecule type" value="Genomic_DNA"/>
</dbReference>
<sequence>MSSGLIQTHDLYRYTNSRYTAVASSVRCLVTFMLPAVSEDGDQAVTVLDVAPAPHGAAAVYVLHREGDGWQVTARRFVHFL</sequence>
<organism evidence="1 2">
    <name type="scientific">Dokdonella koreensis DS-123</name>
    <dbReference type="NCBI Taxonomy" id="1300342"/>
    <lineage>
        <taxon>Bacteria</taxon>
        <taxon>Pseudomonadati</taxon>
        <taxon>Pseudomonadota</taxon>
        <taxon>Gammaproteobacteria</taxon>
        <taxon>Lysobacterales</taxon>
        <taxon>Rhodanobacteraceae</taxon>
        <taxon>Dokdonella</taxon>
    </lineage>
</organism>
<dbReference type="KEGG" id="dko:I596_228"/>
<dbReference type="AlphaFoldDB" id="A0A167G8N0"/>
<proteinExistence type="predicted"/>
<gene>
    <name evidence="1" type="ORF">I596_228</name>
</gene>
<accession>A0A167G8N0</accession>
<dbReference type="Proteomes" id="UP000076830">
    <property type="component" value="Chromosome"/>
</dbReference>
<name>A0A167G8N0_9GAMM</name>